<evidence type="ECO:0000313" key="1">
    <source>
        <dbReference type="EMBL" id="SVE25397.1"/>
    </source>
</evidence>
<accession>A0A383BZ11</accession>
<dbReference type="AlphaFoldDB" id="A0A383BZ11"/>
<organism evidence="1">
    <name type="scientific">marine metagenome</name>
    <dbReference type="NCBI Taxonomy" id="408172"/>
    <lineage>
        <taxon>unclassified sequences</taxon>
        <taxon>metagenomes</taxon>
        <taxon>ecological metagenomes</taxon>
    </lineage>
</organism>
<reference evidence="1" key="1">
    <citation type="submission" date="2018-05" db="EMBL/GenBank/DDBJ databases">
        <authorList>
            <person name="Lanie J.A."/>
            <person name="Ng W.-L."/>
            <person name="Kazmierczak K.M."/>
            <person name="Andrzejewski T.M."/>
            <person name="Davidsen T.M."/>
            <person name="Wayne K.J."/>
            <person name="Tettelin H."/>
            <person name="Glass J.I."/>
            <person name="Rusch D."/>
            <person name="Podicherti R."/>
            <person name="Tsui H.-C.T."/>
            <person name="Winkler M.E."/>
        </authorList>
    </citation>
    <scope>NUCLEOTIDE SEQUENCE</scope>
</reference>
<dbReference type="EMBL" id="UINC01204599">
    <property type="protein sequence ID" value="SVE25397.1"/>
    <property type="molecule type" value="Genomic_DNA"/>
</dbReference>
<proteinExistence type="predicted"/>
<protein>
    <submittedName>
        <fullName evidence="1">Uncharacterized protein</fullName>
    </submittedName>
</protein>
<gene>
    <name evidence="1" type="ORF">METZ01_LOCUS478251</name>
</gene>
<sequence length="29" mass="2920">MSVDQMTLFTALLALVAAAVAVLGICLLA</sequence>
<feature type="non-terminal residue" evidence="1">
    <location>
        <position position="29"/>
    </location>
</feature>
<name>A0A383BZ11_9ZZZZ</name>